<keyword evidence="6" id="KW-1133">Transmembrane helix</keyword>
<dbReference type="EC" id="2.7.10.2" evidence="8"/>
<sequence length="497" mass="55818">MQESDKVRAERVRTGQQYGAGQEGIDLFSMMDDALRCFQKYWLQFLLLIVIVTAVFIIYGNRQYVPQYQAKVTYAVNKTGDSDTDASIAQRLSNSISVVTKTGDFKDRLFADVEEENVNPNYVISSAYTDNSNLFSVTVTANNYNNANMLLDLLENMYPEWVAGSNGTIELQVVDRVLAGENPVNGYSAMKQLVEGVLAGVILCLAIAALYAQLIRTVRKESDMKKITSKGCISLIPEIAVKKREKSKKQQLLLTNKRVDWGFKQSVQAAQLRIEKQMEQEHKQVLLVSSTLPQEGKSMTAVNLALAFMQHEKKTVLIDGDLRKPSVAEMLGMEEQKGLAEYLKGNAKVKEVLQKKGDLTVIPGGKVHGNISSLMDESRMEELMTFLKSEFDYVIIDTPPAYLFSDAAILAGYADCVLYVVRHDMAEIPQIEKGMESFIQEDKLLGYLINRSQKGFASYGKYGYGKYGYGKYGYGKYGKYQRYVDVKEDDMDTEDSL</sequence>
<dbReference type="GO" id="GO:0004715">
    <property type="term" value="F:non-membrane spanning protein tyrosine kinase activity"/>
    <property type="evidence" value="ECO:0007669"/>
    <property type="project" value="UniProtKB-EC"/>
</dbReference>
<evidence type="ECO:0000313" key="9">
    <source>
        <dbReference type="Proteomes" id="UP001299235"/>
    </source>
</evidence>
<evidence type="ECO:0000256" key="5">
    <source>
        <dbReference type="ARBA" id="ARBA00023137"/>
    </source>
</evidence>
<evidence type="ECO:0000256" key="6">
    <source>
        <dbReference type="SAM" id="Phobius"/>
    </source>
</evidence>
<keyword evidence="9" id="KW-1185">Reference proteome</keyword>
<dbReference type="Proteomes" id="UP001299235">
    <property type="component" value="Unassembled WGS sequence"/>
</dbReference>
<keyword evidence="2" id="KW-0547">Nucleotide-binding</keyword>
<keyword evidence="3" id="KW-0418">Kinase</keyword>
<dbReference type="InterPro" id="IPR027417">
    <property type="entry name" value="P-loop_NTPase"/>
</dbReference>
<dbReference type="PANTHER" id="PTHR32309">
    <property type="entry name" value="TYROSINE-PROTEIN KINASE"/>
    <property type="match status" value="1"/>
</dbReference>
<dbReference type="CDD" id="cd05387">
    <property type="entry name" value="BY-kinase"/>
    <property type="match status" value="1"/>
</dbReference>
<dbReference type="InterPro" id="IPR005702">
    <property type="entry name" value="Wzc-like_C"/>
</dbReference>
<feature type="transmembrane region" description="Helical" evidence="6">
    <location>
        <begin position="193"/>
        <end position="214"/>
    </location>
</feature>
<keyword evidence="4" id="KW-0067">ATP-binding</keyword>
<proteinExistence type="predicted"/>
<feature type="transmembrane region" description="Helical" evidence="6">
    <location>
        <begin position="41"/>
        <end position="59"/>
    </location>
</feature>
<dbReference type="PANTHER" id="PTHR32309:SF31">
    <property type="entry name" value="CAPSULAR EXOPOLYSACCHARIDE FAMILY"/>
    <property type="match status" value="1"/>
</dbReference>
<evidence type="ECO:0000256" key="1">
    <source>
        <dbReference type="ARBA" id="ARBA00022679"/>
    </source>
</evidence>
<keyword evidence="6" id="KW-0812">Transmembrane</keyword>
<organism evidence="8 9">
    <name type="scientific">Hominisplanchenecus faecis</name>
    <dbReference type="NCBI Taxonomy" id="2885351"/>
    <lineage>
        <taxon>Bacteria</taxon>
        <taxon>Bacillati</taxon>
        <taxon>Bacillota</taxon>
        <taxon>Clostridia</taxon>
        <taxon>Lachnospirales</taxon>
        <taxon>Lachnospiraceae</taxon>
        <taxon>Hominisplanchenecus</taxon>
    </lineage>
</organism>
<evidence type="ECO:0000256" key="2">
    <source>
        <dbReference type="ARBA" id="ARBA00022741"/>
    </source>
</evidence>
<comment type="caution">
    <text evidence="8">The sequence shown here is derived from an EMBL/GenBank/DDBJ whole genome shotgun (WGS) entry which is preliminary data.</text>
</comment>
<evidence type="ECO:0000259" key="7">
    <source>
        <dbReference type="Pfam" id="PF13614"/>
    </source>
</evidence>
<evidence type="ECO:0000256" key="4">
    <source>
        <dbReference type="ARBA" id="ARBA00022840"/>
    </source>
</evidence>
<name>A0ABS8EX91_9FIRM</name>
<dbReference type="EMBL" id="JAJEQE010000043">
    <property type="protein sequence ID" value="MCC2149815.1"/>
    <property type="molecule type" value="Genomic_DNA"/>
</dbReference>
<keyword evidence="5" id="KW-0829">Tyrosine-protein kinase</keyword>
<accession>A0ABS8EX91</accession>
<protein>
    <submittedName>
        <fullName evidence="8">Polysaccharide biosynthesis tyrosine autokinase</fullName>
        <ecNumber evidence="8">2.7.10.2</ecNumber>
    </submittedName>
</protein>
<dbReference type="NCBIfam" id="TIGR01007">
    <property type="entry name" value="eps_fam"/>
    <property type="match status" value="1"/>
</dbReference>
<feature type="domain" description="AAA" evidence="7">
    <location>
        <begin position="296"/>
        <end position="421"/>
    </location>
</feature>
<dbReference type="Pfam" id="PF13614">
    <property type="entry name" value="AAA_31"/>
    <property type="match status" value="1"/>
</dbReference>
<gene>
    <name evidence="8" type="ORF">LKD42_11225</name>
</gene>
<keyword evidence="6" id="KW-0472">Membrane</keyword>
<dbReference type="InterPro" id="IPR050445">
    <property type="entry name" value="Bact_polysacc_biosynth/exp"/>
</dbReference>
<dbReference type="Gene3D" id="3.40.50.300">
    <property type="entry name" value="P-loop containing nucleotide triphosphate hydrolases"/>
    <property type="match status" value="1"/>
</dbReference>
<dbReference type="InterPro" id="IPR025669">
    <property type="entry name" value="AAA_dom"/>
</dbReference>
<evidence type="ECO:0000256" key="3">
    <source>
        <dbReference type="ARBA" id="ARBA00022777"/>
    </source>
</evidence>
<reference evidence="8 9" key="1">
    <citation type="submission" date="2021-10" db="EMBL/GenBank/DDBJ databases">
        <title>Anaerobic single-cell dispensing facilitates the cultivation of human gut bacteria.</title>
        <authorList>
            <person name="Afrizal A."/>
        </authorList>
    </citation>
    <scope>NUCLEOTIDE SEQUENCE [LARGE SCALE GENOMIC DNA]</scope>
    <source>
        <strain evidence="8 9">CLA-AA-H246</strain>
    </source>
</reference>
<dbReference type="SUPFAM" id="SSF52540">
    <property type="entry name" value="P-loop containing nucleoside triphosphate hydrolases"/>
    <property type="match status" value="1"/>
</dbReference>
<evidence type="ECO:0000313" key="8">
    <source>
        <dbReference type="EMBL" id="MCC2149815.1"/>
    </source>
</evidence>
<keyword evidence="1 8" id="KW-0808">Transferase</keyword>